<accession>K1R029</accession>
<dbReference type="InterPro" id="IPR038051">
    <property type="entry name" value="XRCC4-like_N_sf"/>
</dbReference>
<dbReference type="AlphaFoldDB" id="K1R029"/>
<evidence type="ECO:0000256" key="5">
    <source>
        <dbReference type="SAM" id="MobiDB-lite"/>
    </source>
</evidence>
<comment type="subcellular location">
    <subcellularLocation>
        <location evidence="1">Nucleus</location>
    </subcellularLocation>
</comment>
<dbReference type="GO" id="GO:0005958">
    <property type="term" value="C:DNA-dependent protein kinase-DNA ligase 4 complex"/>
    <property type="evidence" value="ECO:0007669"/>
    <property type="project" value="TreeGrafter"/>
</dbReference>
<organism evidence="7">
    <name type="scientific">Magallana gigas</name>
    <name type="common">Pacific oyster</name>
    <name type="synonym">Crassostrea gigas</name>
    <dbReference type="NCBI Taxonomy" id="29159"/>
    <lineage>
        <taxon>Eukaryota</taxon>
        <taxon>Metazoa</taxon>
        <taxon>Spiralia</taxon>
        <taxon>Lophotrochozoa</taxon>
        <taxon>Mollusca</taxon>
        <taxon>Bivalvia</taxon>
        <taxon>Autobranchia</taxon>
        <taxon>Pteriomorphia</taxon>
        <taxon>Ostreida</taxon>
        <taxon>Ostreoidea</taxon>
        <taxon>Ostreidae</taxon>
        <taxon>Magallana</taxon>
    </lineage>
</organism>
<feature type="compositionally biased region" description="Acidic residues" evidence="5">
    <location>
        <begin position="199"/>
        <end position="209"/>
    </location>
</feature>
<dbReference type="PANTHER" id="PTHR28559">
    <property type="entry name" value="DNA REPAIR PROTEIN XRCC4"/>
    <property type="match status" value="1"/>
</dbReference>
<dbReference type="PANTHER" id="PTHR28559:SF1">
    <property type="entry name" value="DNA REPAIR PROTEIN XRCC4"/>
    <property type="match status" value="1"/>
</dbReference>
<gene>
    <name evidence="7" type="ORF">CGI_10012740</name>
</gene>
<protein>
    <recommendedName>
        <fullName evidence="6">XRCC4 N-terminal domain-containing protein</fullName>
    </recommendedName>
</protein>
<evidence type="ECO:0000259" key="6">
    <source>
        <dbReference type="Pfam" id="PF06632"/>
    </source>
</evidence>
<keyword evidence="2" id="KW-0227">DNA damage</keyword>
<evidence type="ECO:0000256" key="3">
    <source>
        <dbReference type="ARBA" id="ARBA00023204"/>
    </source>
</evidence>
<dbReference type="CDD" id="cd22283">
    <property type="entry name" value="HD_XRCC4_N"/>
    <property type="match status" value="1"/>
</dbReference>
<dbReference type="GO" id="GO:0006303">
    <property type="term" value="P:double-strand break repair via nonhomologous end joining"/>
    <property type="evidence" value="ECO:0007669"/>
    <property type="project" value="TreeGrafter"/>
</dbReference>
<proteinExistence type="predicted"/>
<dbReference type="Gene3D" id="2.170.210.10">
    <property type="entry name" value="DNA double-strand break repair and VJ recombination XRCC4, N-terminal"/>
    <property type="match status" value="1"/>
</dbReference>
<dbReference type="SUPFAM" id="SSF50809">
    <property type="entry name" value="XRCC4, N-terminal domain"/>
    <property type="match status" value="1"/>
</dbReference>
<dbReference type="EMBL" id="JH818311">
    <property type="protein sequence ID" value="EKC34460.1"/>
    <property type="molecule type" value="Genomic_DNA"/>
</dbReference>
<evidence type="ECO:0000313" key="7">
    <source>
        <dbReference type="EMBL" id="EKC34460.1"/>
    </source>
</evidence>
<sequence>MTTWFNRIQLSTGGTAYLLVNYKNEDTDEFLLSISDGSKVWKGKFDEDDIENMRKTLKLDYESLLKKTKDALTCEYSSGLSYEYKLNSQRTEFQWRYAPDEDITYMLGSCAVKPARDPSKSMCEILDHCIDRNQEMKERLSAVQTGSPKKGLMLSSKKEKIRQLKSNFANGDSLAGTSHAEQEPVKAGVKRAKKRSAPDDDEEGDREKR</sequence>
<dbReference type="InterPro" id="IPR009089">
    <property type="entry name" value="XRCC4_N_sf"/>
</dbReference>
<evidence type="ECO:0000256" key="1">
    <source>
        <dbReference type="ARBA" id="ARBA00004123"/>
    </source>
</evidence>
<dbReference type="InterPro" id="IPR010585">
    <property type="entry name" value="DNA_repair_prot_XRCC4"/>
</dbReference>
<evidence type="ECO:0000256" key="2">
    <source>
        <dbReference type="ARBA" id="ARBA00022763"/>
    </source>
</evidence>
<reference evidence="7" key="1">
    <citation type="journal article" date="2012" name="Nature">
        <title>The oyster genome reveals stress adaptation and complexity of shell formation.</title>
        <authorList>
            <person name="Zhang G."/>
            <person name="Fang X."/>
            <person name="Guo X."/>
            <person name="Li L."/>
            <person name="Luo R."/>
            <person name="Xu F."/>
            <person name="Yang P."/>
            <person name="Zhang L."/>
            <person name="Wang X."/>
            <person name="Qi H."/>
            <person name="Xiong Z."/>
            <person name="Que H."/>
            <person name="Xie Y."/>
            <person name="Holland P.W."/>
            <person name="Paps J."/>
            <person name="Zhu Y."/>
            <person name="Wu F."/>
            <person name="Chen Y."/>
            <person name="Wang J."/>
            <person name="Peng C."/>
            <person name="Meng J."/>
            <person name="Yang L."/>
            <person name="Liu J."/>
            <person name="Wen B."/>
            <person name="Zhang N."/>
            <person name="Huang Z."/>
            <person name="Zhu Q."/>
            <person name="Feng Y."/>
            <person name="Mount A."/>
            <person name="Hedgecock D."/>
            <person name="Xu Z."/>
            <person name="Liu Y."/>
            <person name="Domazet-Loso T."/>
            <person name="Du Y."/>
            <person name="Sun X."/>
            <person name="Zhang S."/>
            <person name="Liu B."/>
            <person name="Cheng P."/>
            <person name="Jiang X."/>
            <person name="Li J."/>
            <person name="Fan D."/>
            <person name="Wang W."/>
            <person name="Fu W."/>
            <person name="Wang T."/>
            <person name="Wang B."/>
            <person name="Zhang J."/>
            <person name="Peng Z."/>
            <person name="Li Y."/>
            <person name="Li N."/>
            <person name="Wang J."/>
            <person name="Chen M."/>
            <person name="He Y."/>
            <person name="Tan F."/>
            <person name="Song X."/>
            <person name="Zheng Q."/>
            <person name="Huang R."/>
            <person name="Yang H."/>
            <person name="Du X."/>
            <person name="Chen L."/>
            <person name="Yang M."/>
            <person name="Gaffney P.M."/>
            <person name="Wang S."/>
            <person name="Luo L."/>
            <person name="She Z."/>
            <person name="Ming Y."/>
            <person name="Huang W."/>
            <person name="Zhang S."/>
            <person name="Huang B."/>
            <person name="Zhang Y."/>
            <person name="Qu T."/>
            <person name="Ni P."/>
            <person name="Miao G."/>
            <person name="Wang J."/>
            <person name="Wang Q."/>
            <person name="Steinberg C.E."/>
            <person name="Wang H."/>
            <person name="Li N."/>
            <person name="Qian L."/>
            <person name="Zhang G."/>
            <person name="Li Y."/>
            <person name="Yang H."/>
            <person name="Liu X."/>
            <person name="Wang J."/>
            <person name="Yin Y."/>
            <person name="Wang J."/>
        </authorList>
    </citation>
    <scope>NUCLEOTIDE SEQUENCE [LARGE SCALE GENOMIC DNA]</scope>
    <source>
        <strain evidence="7">05x7-T-G4-1.051#20</strain>
    </source>
</reference>
<dbReference type="GO" id="GO:0032807">
    <property type="term" value="C:DNA ligase IV complex"/>
    <property type="evidence" value="ECO:0007669"/>
    <property type="project" value="TreeGrafter"/>
</dbReference>
<dbReference type="HOGENOM" id="CLU_1316557_0_0_1"/>
<keyword evidence="3" id="KW-0234">DNA repair</keyword>
<feature type="region of interest" description="Disordered" evidence="5">
    <location>
        <begin position="166"/>
        <end position="209"/>
    </location>
</feature>
<dbReference type="GO" id="GO:0003677">
    <property type="term" value="F:DNA binding"/>
    <property type="evidence" value="ECO:0007669"/>
    <property type="project" value="InterPro"/>
</dbReference>
<keyword evidence="4" id="KW-0539">Nucleus</keyword>
<dbReference type="GO" id="GO:0006310">
    <property type="term" value="P:DNA recombination"/>
    <property type="evidence" value="ECO:0007669"/>
    <property type="project" value="InterPro"/>
</dbReference>
<feature type="domain" description="XRCC4 N-terminal" evidence="6">
    <location>
        <begin position="16"/>
        <end position="112"/>
    </location>
</feature>
<dbReference type="Pfam" id="PF06632">
    <property type="entry name" value="XRCC4"/>
    <property type="match status" value="1"/>
</dbReference>
<evidence type="ECO:0000256" key="4">
    <source>
        <dbReference type="ARBA" id="ARBA00023242"/>
    </source>
</evidence>
<name>K1R029_MAGGI</name>
<dbReference type="GO" id="GO:0010165">
    <property type="term" value="P:response to X-ray"/>
    <property type="evidence" value="ECO:0007669"/>
    <property type="project" value="TreeGrafter"/>
</dbReference>
<dbReference type="InParanoid" id="K1R029"/>
<dbReference type="InterPro" id="IPR053961">
    <property type="entry name" value="XRCC4_N"/>
</dbReference>